<dbReference type="EMBL" id="PNBA02000015">
    <property type="protein sequence ID" value="KAG6398382.1"/>
    <property type="molecule type" value="Genomic_DNA"/>
</dbReference>
<dbReference type="Proteomes" id="UP000298416">
    <property type="component" value="Unassembled WGS sequence"/>
</dbReference>
<accession>A0A8X8ZAT5</accession>
<dbReference type="PANTHER" id="PTHR11926">
    <property type="entry name" value="GLUCOSYL/GLUCURONOSYL TRANSFERASES"/>
    <property type="match status" value="1"/>
</dbReference>
<comment type="similarity">
    <text evidence="1">Belongs to the UDP-glycosyltransferase family.</text>
</comment>
<gene>
    <name evidence="2" type="ORF">SASPL_139840</name>
</gene>
<name>A0A8X8ZAT5_SALSN</name>
<reference evidence="2" key="1">
    <citation type="submission" date="2018-01" db="EMBL/GenBank/DDBJ databases">
        <authorList>
            <person name="Mao J.F."/>
        </authorList>
    </citation>
    <scope>NUCLEOTIDE SEQUENCE</scope>
    <source>
        <strain evidence="2">Huo1</strain>
        <tissue evidence="2">Leaf</tissue>
    </source>
</reference>
<dbReference type="GO" id="GO:0080043">
    <property type="term" value="F:quercetin 3-O-glucosyltransferase activity"/>
    <property type="evidence" value="ECO:0007669"/>
    <property type="project" value="TreeGrafter"/>
</dbReference>
<dbReference type="Gene3D" id="3.40.50.2000">
    <property type="entry name" value="Glycogen Phosphorylase B"/>
    <property type="match status" value="1"/>
</dbReference>
<evidence type="ECO:0000313" key="2">
    <source>
        <dbReference type="EMBL" id="KAG6398382.1"/>
    </source>
</evidence>
<sequence length="121" mass="13355">MGRSRAHVVAIPYPAQGLVIPMMELSQCLAKNGVRVTFANTESNHQRVVEALPPQPLLHLVSVSDGLDCWEDRMDFAKSVEALGRVLPGELEALIRSINATQADAACLDHQRRKTRCGWSH</sequence>
<dbReference type="SUPFAM" id="SSF53756">
    <property type="entry name" value="UDP-Glycosyltransferase/glycogen phosphorylase"/>
    <property type="match status" value="1"/>
</dbReference>
<reference evidence="2" key="2">
    <citation type="submission" date="2020-08" db="EMBL/GenBank/DDBJ databases">
        <title>Plant Genome Project.</title>
        <authorList>
            <person name="Zhang R.-G."/>
        </authorList>
    </citation>
    <scope>NUCLEOTIDE SEQUENCE</scope>
    <source>
        <strain evidence="2">Huo1</strain>
        <tissue evidence="2">Leaf</tissue>
    </source>
</reference>
<keyword evidence="3" id="KW-1185">Reference proteome</keyword>
<dbReference type="GO" id="GO:0080044">
    <property type="term" value="F:quercetin 7-O-glucosyltransferase activity"/>
    <property type="evidence" value="ECO:0007669"/>
    <property type="project" value="TreeGrafter"/>
</dbReference>
<comment type="caution">
    <text evidence="2">The sequence shown here is derived from an EMBL/GenBank/DDBJ whole genome shotgun (WGS) entry which is preliminary data.</text>
</comment>
<evidence type="ECO:0000256" key="1">
    <source>
        <dbReference type="ARBA" id="ARBA00009995"/>
    </source>
</evidence>
<proteinExistence type="inferred from homology"/>
<evidence type="ECO:0000313" key="3">
    <source>
        <dbReference type="Proteomes" id="UP000298416"/>
    </source>
</evidence>
<protein>
    <submittedName>
        <fullName evidence="2">Uncharacterized protein</fullName>
    </submittedName>
</protein>
<dbReference type="PANTHER" id="PTHR11926:SF1412">
    <property type="entry name" value="UDP-GLYCOSYLTRANSFERASE 83A1-LIKE"/>
    <property type="match status" value="1"/>
</dbReference>
<organism evidence="2">
    <name type="scientific">Salvia splendens</name>
    <name type="common">Scarlet sage</name>
    <dbReference type="NCBI Taxonomy" id="180675"/>
    <lineage>
        <taxon>Eukaryota</taxon>
        <taxon>Viridiplantae</taxon>
        <taxon>Streptophyta</taxon>
        <taxon>Embryophyta</taxon>
        <taxon>Tracheophyta</taxon>
        <taxon>Spermatophyta</taxon>
        <taxon>Magnoliopsida</taxon>
        <taxon>eudicotyledons</taxon>
        <taxon>Gunneridae</taxon>
        <taxon>Pentapetalae</taxon>
        <taxon>asterids</taxon>
        <taxon>lamiids</taxon>
        <taxon>Lamiales</taxon>
        <taxon>Lamiaceae</taxon>
        <taxon>Nepetoideae</taxon>
        <taxon>Mentheae</taxon>
        <taxon>Salviinae</taxon>
        <taxon>Salvia</taxon>
        <taxon>Salvia subgen. Calosphace</taxon>
        <taxon>core Calosphace</taxon>
    </lineage>
</organism>
<dbReference type="AlphaFoldDB" id="A0A8X8ZAT5"/>